<evidence type="ECO:0000313" key="6">
    <source>
        <dbReference type="Proteomes" id="UP000006556"/>
    </source>
</evidence>
<dbReference type="KEGG" id="pth:PTH_2106"/>
<dbReference type="eggNOG" id="COG2445">
    <property type="taxonomic scope" value="Bacteria"/>
</dbReference>
<dbReference type="GO" id="GO:0004540">
    <property type="term" value="F:RNA nuclease activity"/>
    <property type="evidence" value="ECO:0007669"/>
    <property type="project" value="InterPro"/>
</dbReference>
<keyword evidence="3" id="KW-0378">Hydrolase</keyword>
<sequence>MKFNGDRMKSILSEYLQGVKRLEELAALKEEEFVADPHKVASAKYHLVICIEAAIDICNHIIAKNRLRVPEDYADTFRIMGENGLFSQDFLPKLFAMTGFRNRLVHRYWDVDSKKVYSILQENLPDLYQLINELKARIPIMLNL</sequence>
<protein>
    <submittedName>
        <fullName evidence="5">Uncharacterized conserved protein</fullName>
    </submittedName>
</protein>
<dbReference type="SUPFAM" id="SSF81593">
    <property type="entry name" value="Nucleotidyltransferase substrate binding subunit/domain"/>
    <property type="match status" value="1"/>
</dbReference>
<name>A5D0D6_PELTS</name>
<accession>A5D0D6</accession>
<dbReference type="Proteomes" id="UP000006556">
    <property type="component" value="Chromosome"/>
</dbReference>
<dbReference type="GO" id="GO:0110001">
    <property type="term" value="C:toxin-antitoxin complex"/>
    <property type="evidence" value="ECO:0007669"/>
    <property type="project" value="InterPro"/>
</dbReference>
<dbReference type="InterPro" id="IPR037038">
    <property type="entry name" value="HepT-like_sf"/>
</dbReference>
<evidence type="ECO:0000313" key="5">
    <source>
        <dbReference type="EMBL" id="BAF60287.1"/>
    </source>
</evidence>
<dbReference type="GO" id="GO:0016787">
    <property type="term" value="F:hydrolase activity"/>
    <property type="evidence" value="ECO:0007669"/>
    <property type="project" value="UniProtKB-KW"/>
</dbReference>
<proteinExistence type="inferred from homology"/>
<organism evidence="5 6">
    <name type="scientific">Pelotomaculum thermopropionicum (strain DSM 13744 / JCM 10971 / SI)</name>
    <dbReference type="NCBI Taxonomy" id="370438"/>
    <lineage>
        <taxon>Bacteria</taxon>
        <taxon>Bacillati</taxon>
        <taxon>Bacillota</taxon>
        <taxon>Clostridia</taxon>
        <taxon>Eubacteriales</taxon>
        <taxon>Desulfotomaculaceae</taxon>
        <taxon>Pelotomaculum</taxon>
    </lineage>
</organism>
<gene>
    <name evidence="5" type="ordered locus">PTH_2106</name>
</gene>
<evidence type="ECO:0000256" key="1">
    <source>
        <dbReference type="ARBA" id="ARBA00022649"/>
    </source>
</evidence>
<dbReference type="HOGENOM" id="CLU_142825_1_0_9"/>
<dbReference type="PANTHER" id="PTHR33397">
    <property type="entry name" value="UPF0331 PROTEIN YUTE"/>
    <property type="match status" value="1"/>
</dbReference>
<evidence type="ECO:0000256" key="2">
    <source>
        <dbReference type="ARBA" id="ARBA00022722"/>
    </source>
</evidence>
<reference evidence="6" key="1">
    <citation type="journal article" date="2008" name="Genome Res.">
        <title>The genome of Pelotomaculum thermopropionicum reveals niche-associated evolution in anaerobic microbiota.</title>
        <authorList>
            <person name="Kosaka T."/>
            <person name="Kato S."/>
            <person name="Shimoyama T."/>
            <person name="Ishii S."/>
            <person name="Abe T."/>
            <person name="Watanabe K."/>
        </authorList>
    </citation>
    <scope>NUCLEOTIDE SEQUENCE [LARGE SCALE GENOMIC DNA]</scope>
    <source>
        <strain evidence="6">DSM 13744 / JCM 10971 / SI</strain>
    </source>
</reference>
<dbReference type="Pfam" id="PF01934">
    <property type="entry name" value="HepT-like"/>
    <property type="match status" value="1"/>
</dbReference>
<comment type="similarity">
    <text evidence="4">Belongs to the HepT RNase toxin family.</text>
</comment>
<keyword evidence="6" id="KW-1185">Reference proteome</keyword>
<dbReference type="PANTHER" id="PTHR33397:SF5">
    <property type="entry name" value="RNASE YUTE-RELATED"/>
    <property type="match status" value="1"/>
</dbReference>
<dbReference type="Gene3D" id="1.20.120.580">
    <property type="entry name" value="bsu32300-like"/>
    <property type="match status" value="1"/>
</dbReference>
<evidence type="ECO:0000256" key="3">
    <source>
        <dbReference type="ARBA" id="ARBA00022801"/>
    </source>
</evidence>
<dbReference type="NCBIfam" id="NF047751">
    <property type="entry name" value="HepT_toxin"/>
    <property type="match status" value="1"/>
</dbReference>
<dbReference type="AlphaFoldDB" id="A5D0D6"/>
<dbReference type="InterPro" id="IPR052379">
    <property type="entry name" value="Type_VII_TA_RNase"/>
</dbReference>
<keyword evidence="1" id="KW-1277">Toxin-antitoxin system</keyword>
<dbReference type="STRING" id="370438.PTH_2106"/>
<dbReference type="EMBL" id="AP009389">
    <property type="protein sequence ID" value="BAF60287.1"/>
    <property type="molecule type" value="Genomic_DNA"/>
</dbReference>
<evidence type="ECO:0000256" key="4">
    <source>
        <dbReference type="ARBA" id="ARBA00024207"/>
    </source>
</evidence>
<dbReference type="InterPro" id="IPR008201">
    <property type="entry name" value="HepT-like"/>
</dbReference>
<keyword evidence="2" id="KW-0540">Nuclease</keyword>